<dbReference type="InterPro" id="IPR050277">
    <property type="entry name" value="Sodium:Solute_Symporter"/>
</dbReference>
<dbReference type="Proteomes" id="UP000602050">
    <property type="component" value="Unassembled WGS sequence"/>
</dbReference>
<dbReference type="CDD" id="cd11475">
    <property type="entry name" value="SLC5sbd_PutP"/>
    <property type="match status" value="1"/>
</dbReference>
<gene>
    <name evidence="15" type="ORF">GCM10010978_04510</name>
</gene>
<comment type="function">
    <text evidence="14">Catalyzes the sodium-dependent uptake of extracellular L-proline.</text>
</comment>
<accession>A0A8J2ZQI7</accession>
<dbReference type="NCBIfam" id="TIGR00813">
    <property type="entry name" value="sss"/>
    <property type="match status" value="1"/>
</dbReference>
<comment type="catalytic activity">
    <reaction evidence="12">
        <text>L-proline(in) + Na(+)(in) = L-proline(out) + Na(+)(out)</text>
        <dbReference type="Rhea" id="RHEA:28967"/>
        <dbReference type="ChEBI" id="CHEBI:29101"/>
        <dbReference type="ChEBI" id="CHEBI:60039"/>
    </reaction>
</comment>
<evidence type="ECO:0000256" key="6">
    <source>
        <dbReference type="ARBA" id="ARBA00022847"/>
    </source>
</evidence>
<evidence type="ECO:0000256" key="1">
    <source>
        <dbReference type="ARBA" id="ARBA00004651"/>
    </source>
</evidence>
<feature type="transmembrane region" description="Helical" evidence="14">
    <location>
        <begin position="6"/>
        <end position="22"/>
    </location>
</feature>
<dbReference type="GO" id="GO:0031402">
    <property type="term" value="F:sodium ion binding"/>
    <property type="evidence" value="ECO:0007669"/>
    <property type="project" value="UniProtKB-UniRule"/>
</dbReference>
<comment type="caution">
    <text evidence="15">The sequence shown here is derived from an EMBL/GenBank/DDBJ whole genome shotgun (WGS) entry which is preliminary data.</text>
</comment>
<evidence type="ECO:0000256" key="11">
    <source>
        <dbReference type="ARBA" id="ARBA00023201"/>
    </source>
</evidence>
<reference evidence="15" key="2">
    <citation type="submission" date="2020-09" db="EMBL/GenBank/DDBJ databases">
        <authorList>
            <person name="Sun Q."/>
            <person name="Zhou Y."/>
        </authorList>
    </citation>
    <scope>NUCLEOTIDE SEQUENCE</scope>
    <source>
        <strain evidence="15">CGMCC 1.12360</strain>
    </source>
</reference>
<dbReference type="Pfam" id="PF00474">
    <property type="entry name" value="SSF"/>
    <property type="match status" value="1"/>
</dbReference>
<keyword evidence="5 14" id="KW-0812">Transmembrane</keyword>
<dbReference type="PROSITE" id="PS50283">
    <property type="entry name" value="NA_SOLUT_SYMP_3"/>
    <property type="match status" value="1"/>
</dbReference>
<feature type="transmembrane region" description="Helical" evidence="14">
    <location>
        <begin position="363"/>
        <end position="383"/>
    </location>
</feature>
<evidence type="ECO:0000256" key="5">
    <source>
        <dbReference type="ARBA" id="ARBA00022692"/>
    </source>
</evidence>
<keyword evidence="11 14" id="KW-0739">Sodium transport</keyword>
<evidence type="ECO:0000256" key="3">
    <source>
        <dbReference type="ARBA" id="ARBA00022448"/>
    </source>
</evidence>
<evidence type="ECO:0000256" key="8">
    <source>
        <dbReference type="ARBA" id="ARBA00023053"/>
    </source>
</evidence>
<evidence type="ECO:0000313" key="16">
    <source>
        <dbReference type="Proteomes" id="UP000602050"/>
    </source>
</evidence>
<feature type="transmembrane region" description="Helical" evidence="14">
    <location>
        <begin position="120"/>
        <end position="139"/>
    </location>
</feature>
<dbReference type="GO" id="GO:0005298">
    <property type="term" value="F:proline:sodium symporter activity"/>
    <property type="evidence" value="ECO:0007669"/>
    <property type="project" value="UniProtKB-UniRule"/>
</dbReference>
<dbReference type="GO" id="GO:0005886">
    <property type="term" value="C:plasma membrane"/>
    <property type="evidence" value="ECO:0007669"/>
    <property type="project" value="UniProtKB-SubCell"/>
</dbReference>
<dbReference type="EMBL" id="BMEV01000005">
    <property type="protein sequence ID" value="GGH70009.1"/>
    <property type="molecule type" value="Genomic_DNA"/>
</dbReference>
<evidence type="ECO:0000256" key="4">
    <source>
        <dbReference type="ARBA" id="ARBA00022475"/>
    </source>
</evidence>
<keyword evidence="4 14" id="KW-1003">Cell membrane</keyword>
<dbReference type="PANTHER" id="PTHR48086:SF3">
    <property type="entry name" value="SODIUM_PROLINE SYMPORTER"/>
    <property type="match status" value="1"/>
</dbReference>
<feature type="transmembrane region" description="Helical" evidence="14">
    <location>
        <begin position="449"/>
        <end position="469"/>
    </location>
</feature>
<dbReference type="AlphaFoldDB" id="A0A8J2ZQI7"/>
<evidence type="ECO:0000256" key="10">
    <source>
        <dbReference type="ARBA" id="ARBA00023136"/>
    </source>
</evidence>
<evidence type="ECO:0000256" key="13">
    <source>
        <dbReference type="RuleBase" id="RU362091"/>
    </source>
</evidence>
<feature type="transmembrane region" description="Helical" evidence="14">
    <location>
        <begin position="389"/>
        <end position="410"/>
    </location>
</feature>
<dbReference type="NCBIfam" id="TIGR02121">
    <property type="entry name" value="Na_Pro_sym"/>
    <property type="match status" value="1"/>
</dbReference>
<organism evidence="15 16">
    <name type="scientific">Compostibacillus humi</name>
    <dbReference type="NCBI Taxonomy" id="1245525"/>
    <lineage>
        <taxon>Bacteria</taxon>
        <taxon>Bacillati</taxon>
        <taxon>Bacillota</taxon>
        <taxon>Bacilli</taxon>
        <taxon>Bacillales</taxon>
        <taxon>Bacillaceae</taxon>
        <taxon>Compostibacillus</taxon>
    </lineage>
</organism>
<comment type="similarity">
    <text evidence="2 13">Belongs to the sodium:solute symporter (SSF) (TC 2.A.21) family.</text>
</comment>
<evidence type="ECO:0000256" key="12">
    <source>
        <dbReference type="ARBA" id="ARBA00033708"/>
    </source>
</evidence>
<evidence type="ECO:0000256" key="2">
    <source>
        <dbReference type="ARBA" id="ARBA00006434"/>
    </source>
</evidence>
<feature type="transmembrane region" description="Helical" evidence="14">
    <location>
        <begin position="266"/>
        <end position="292"/>
    </location>
</feature>
<comment type="subcellular location">
    <subcellularLocation>
        <location evidence="1 14">Cell membrane</location>
        <topology evidence="1 14">Multi-pass membrane protein</topology>
    </subcellularLocation>
</comment>
<keyword evidence="9 14" id="KW-0406">Ion transport</keyword>
<dbReference type="PANTHER" id="PTHR48086">
    <property type="entry name" value="SODIUM/PROLINE SYMPORTER-RELATED"/>
    <property type="match status" value="1"/>
</dbReference>
<feature type="transmembrane region" description="Helical" evidence="14">
    <location>
        <begin position="64"/>
        <end position="84"/>
    </location>
</feature>
<dbReference type="InterPro" id="IPR018212">
    <property type="entry name" value="Na/solute_symporter_CS"/>
</dbReference>
<feature type="transmembrane region" description="Helical" evidence="14">
    <location>
        <begin position="417"/>
        <end position="437"/>
    </location>
</feature>
<feature type="transmembrane region" description="Helical" evidence="14">
    <location>
        <begin position="188"/>
        <end position="205"/>
    </location>
</feature>
<feature type="transmembrane region" description="Helical" evidence="14">
    <location>
        <begin position="312"/>
        <end position="334"/>
    </location>
</feature>
<reference evidence="15" key="1">
    <citation type="journal article" date="2014" name="Int. J. Syst. Evol. Microbiol.">
        <title>Complete genome sequence of Corynebacterium casei LMG S-19264T (=DSM 44701T), isolated from a smear-ripened cheese.</title>
        <authorList>
            <consortium name="US DOE Joint Genome Institute (JGI-PGF)"/>
            <person name="Walter F."/>
            <person name="Albersmeier A."/>
            <person name="Kalinowski J."/>
            <person name="Ruckert C."/>
        </authorList>
    </citation>
    <scope>NUCLEOTIDE SEQUENCE</scope>
    <source>
        <strain evidence="15">CGMCC 1.12360</strain>
    </source>
</reference>
<feature type="transmembrane region" description="Helical" evidence="14">
    <location>
        <begin position="225"/>
        <end position="245"/>
    </location>
</feature>
<keyword evidence="16" id="KW-1185">Reference proteome</keyword>
<protein>
    <recommendedName>
        <fullName evidence="14">Sodium/proline symporter</fullName>
    </recommendedName>
    <alternativeName>
        <fullName evidence="14">Proline permease</fullName>
    </alternativeName>
</protein>
<keyword evidence="6 14" id="KW-0769">Symport</keyword>
<dbReference type="InterPro" id="IPR011851">
    <property type="entry name" value="Na/Pro_symporter"/>
</dbReference>
<keyword evidence="10 14" id="KW-0472">Membrane</keyword>
<dbReference type="GO" id="GO:0015824">
    <property type="term" value="P:proline transport"/>
    <property type="evidence" value="ECO:0007669"/>
    <property type="project" value="UniProtKB-UniRule"/>
</dbReference>
<proteinExistence type="inferred from homology"/>
<evidence type="ECO:0000256" key="14">
    <source>
        <dbReference type="RuleBase" id="RU366012"/>
    </source>
</evidence>
<evidence type="ECO:0000256" key="9">
    <source>
        <dbReference type="ARBA" id="ARBA00023065"/>
    </source>
</evidence>
<dbReference type="InterPro" id="IPR038377">
    <property type="entry name" value="Na/Glc_symporter_sf"/>
</dbReference>
<evidence type="ECO:0000256" key="7">
    <source>
        <dbReference type="ARBA" id="ARBA00022989"/>
    </source>
</evidence>
<keyword evidence="8 14" id="KW-0915">Sodium</keyword>
<dbReference type="Gene3D" id="1.20.1730.10">
    <property type="entry name" value="Sodium/glucose cotransporter"/>
    <property type="match status" value="1"/>
</dbReference>
<dbReference type="GO" id="GO:0015193">
    <property type="term" value="F:L-proline transmembrane transporter activity"/>
    <property type="evidence" value="ECO:0007669"/>
    <property type="project" value="TreeGrafter"/>
</dbReference>
<keyword evidence="7 14" id="KW-1133">Transmembrane helix</keyword>
<dbReference type="InterPro" id="IPR001734">
    <property type="entry name" value="Na/solute_symporter"/>
</dbReference>
<keyword evidence="14" id="KW-0029">Amino-acid transport</keyword>
<keyword evidence="3 14" id="KW-0813">Transport</keyword>
<dbReference type="RefSeq" id="WP_188390748.1">
    <property type="nucleotide sequence ID" value="NZ_BMEV01000005.1"/>
</dbReference>
<dbReference type="FunFam" id="1.20.1730.10:FF:000002">
    <property type="entry name" value="Sodium/proline symporter"/>
    <property type="match status" value="1"/>
</dbReference>
<feature type="transmembrane region" description="Helical" evidence="14">
    <location>
        <begin position="159"/>
        <end position="181"/>
    </location>
</feature>
<sequence>METLITFIVYLAGMLAIGIYGFRKTSNIADYFLGGRKLGPGVAALSAGASDMSGWLLLGLPGAIYAFGLVEAWIAVGLSIGAYLNWQLVAKRLRTYTELSNDSITIPDFFENRFKDNTHILRTVSALVILFFFTIYTASGMTAGAKLFSSSFDLTYTQGLWIGAIVIIAYTFLGGFIAVSWTDFIQGILMLLALIILPVVAISEIGGWQETLNIVGQASEGHLQMVAGVSAMVIISNLAWGLGYFGQPHIIVRFMGIRSHKEVPKARFIGMTWMVLGLYGAIFVGFIGFALAQTGALTLGDGEEVFILMSQVLTHPVVAGVLLAAILSAIMSTVDSQLLVSSSALAEDFYKGIFRKNASNKELLFVSRLSILVIAVIALIIGSNPENTVLGLVSYAWAGFGASFGPLILLSLFWKRITAIGAMAGMIAGAVTVVIWGNMSGGIFDLYEIVPGFLLNLILAVVVSLFTKVKPEMEEEFERARQMAES</sequence>
<dbReference type="PROSITE" id="PS00457">
    <property type="entry name" value="NA_SOLUT_SYMP_2"/>
    <property type="match status" value="1"/>
</dbReference>
<name>A0A8J2ZQI7_9BACI</name>
<evidence type="ECO:0000313" key="15">
    <source>
        <dbReference type="EMBL" id="GGH70009.1"/>
    </source>
</evidence>